<evidence type="ECO:0000256" key="7">
    <source>
        <dbReference type="RuleBase" id="RU003978"/>
    </source>
</evidence>
<evidence type="ECO:0000256" key="3">
    <source>
        <dbReference type="ARBA" id="ARBA00023274"/>
    </source>
</evidence>
<reference evidence="13" key="4">
    <citation type="submission" date="2022-06" db="UniProtKB">
        <authorList>
            <consortium name="EnsemblMetazoa"/>
        </authorList>
    </citation>
    <scope>IDENTIFICATION</scope>
</reference>
<dbReference type="FunFam" id="1.10.10.250:FF:000003">
    <property type="entry name" value="Mitochondrial ribosomal protein L11"/>
    <property type="match status" value="1"/>
</dbReference>
<evidence type="ECO:0000256" key="2">
    <source>
        <dbReference type="ARBA" id="ARBA00022980"/>
    </source>
</evidence>
<dbReference type="EMBL" id="WVUK01000066">
    <property type="protein sequence ID" value="KAF7488532.1"/>
    <property type="molecule type" value="Genomic_DNA"/>
</dbReference>
<protein>
    <recommendedName>
        <fullName evidence="5">Large ribosomal subunit protein uL11m</fullName>
    </recommendedName>
    <alternativeName>
        <fullName evidence="6">39S ribosomal protein L11, mitochondrial</fullName>
    </alternativeName>
</protein>
<reference evidence="14" key="2">
    <citation type="journal article" date="2020" name="PLoS Negl. Trop. Dis.">
        <title>High-quality nuclear genome for Sarcoptes scabiei-A critical resource for a neglected parasite.</title>
        <authorList>
            <person name="Korhonen P.K."/>
            <person name="Gasser R.B."/>
            <person name="Ma G."/>
            <person name="Wang T."/>
            <person name="Stroehlein A.J."/>
            <person name="Young N.D."/>
            <person name="Ang C.S."/>
            <person name="Fernando D.D."/>
            <person name="Lu H.C."/>
            <person name="Taylor S."/>
            <person name="Reynolds S.L."/>
            <person name="Mofiz E."/>
            <person name="Najaraj S.H."/>
            <person name="Gowda H."/>
            <person name="Madugundu A."/>
            <person name="Renuse S."/>
            <person name="Holt D."/>
            <person name="Pandey A."/>
            <person name="Papenfuss A.T."/>
            <person name="Fischer K."/>
        </authorList>
    </citation>
    <scope>NUCLEOTIDE SEQUENCE [LARGE SCALE GENOMIC DNA]</scope>
</reference>
<evidence type="ECO:0000259" key="9">
    <source>
        <dbReference type="Pfam" id="PF00298"/>
    </source>
</evidence>
<feature type="coiled-coil region" evidence="8">
    <location>
        <begin position="163"/>
        <end position="190"/>
    </location>
</feature>
<dbReference type="Proteomes" id="UP000070412">
    <property type="component" value="Unassembled WGS sequence"/>
</dbReference>
<dbReference type="HAMAP" id="MF_00736">
    <property type="entry name" value="Ribosomal_uL11"/>
    <property type="match status" value="1"/>
</dbReference>
<dbReference type="CDD" id="cd00349">
    <property type="entry name" value="Ribosomal_L11"/>
    <property type="match status" value="1"/>
</dbReference>
<keyword evidence="14" id="KW-1185">Reference proteome</keyword>
<dbReference type="InterPro" id="IPR000911">
    <property type="entry name" value="Ribosomal_uL11"/>
</dbReference>
<dbReference type="Pfam" id="PF00298">
    <property type="entry name" value="Ribosomal_L11"/>
    <property type="match status" value="1"/>
</dbReference>
<dbReference type="OrthoDB" id="1091498at2759"/>
<dbReference type="Proteomes" id="UP000616769">
    <property type="component" value="Unassembled WGS sequence"/>
</dbReference>
<comment type="subunit">
    <text evidence="4">Component of the mitochondrial ribosome large subunit (39S) which comprises a 16S rRNA and about 50 distinct proteins.</text>
</comment>
<dbReference type="Pfam" id="PF03946">
    <property type="entry name" value="Ribosomal_L11_N"/>
    <property type="match status" value="1"/>
</dbReference>
<evidence type="ECO:0000313" key="12">
    <source>
        <dbReference type="EMBL" id="KPM06844.1"/>
    </source>
</evidence>
<dbReference type="GO" id="GO:0006412">
    <property type="term" value="P:translation"/>
    <property type="evidence" value="ECO:0007669"/>
    <property type="project" value="InterPro"/>
</dbReference>
<dbReference type="Gene3D" id="1.10.10.250">
    <property type="entry name" value="Ribosomal protein L11, C-terminal domain"/>
    <property type="match status" value="1"/>
</dbReference>
<organism evidence="12 15">
    <name type="scientific">Sarcoptes scabiei</name>
    <name type="common">Itch mite</name>
    <name type="synonym">Acarus scabiei</name>
    <dbReference type="NCBI Taxonomy" id="52283"/>
    <lineage>
        <taxon>Eukaryota</taxon>
        <taxon>Metazoa</taxon>
        <taxon>Ecdysozoa</taxon>
        <taxon>Arthropoda</taxon>
        <taxon>Chelicerata</taxon>
        <taxon>Arachnida</taxon>
        <taxon>Acari</taxon>
        <taxon>Acariformes</taxon>
        <taxon>Sarcoptiformes</taxon>
        <taxon>Astigmata</taxon>
        <taxon>Psoroptidia</taxon>
        <taxon>Sarcoptoidea</taxon>
        <taxon>Sarcoptidae</taxon>
        <taxon>Sarcoptinae</taxon>
        <taxon>Sarcoptes</taxon>
    </lineage>
</organism>
<evidence type="ECO:0000256" key="5">
    <source>
        <dbReference type="ARBA" id="ARBA00040104"/>
    </source>
</evidence>
<dbReference type="PANTHER" id="PTHR11661:SF1">
    <property type="entry name" value="LARGE RIBOSOMAL SUBUNIT PROTEIN UL11M"/>
    <property type="match status" value="1"/>
</dbReference>
<evidence type="ECO:0000256" key="8">
    <source>
        <dbReference type="SAM" id="Coils"/>
    </source>
</evidence>
<dbReference type="InterPro" id="IPR036769">
    <property type="entry name" value="Ribosomal_uL11_C_sf"/>
</dbReference>
<dbReference type="SUPFAM" id="SSF54747">
    <property type="entry name" value="Ribosomal L11/L12e N-terminal domain"/>
    <property type="match status" value="1"/>
</dbReference>
<dbReference type="SMART" id="SM00649">
    <property type="entry name" value="RL11"/>
    <property type="match status" value="1"/>
</dbReference>
<evidence type="ECO:0000313" key="11">
    <source>
        <dbReference type="EMBL" id="KAF7488532.1"/>
    </source>
</evidence>
<name>A0A132A7D1_SARSC</name>
<dbReference type="EnsemblMetazoa" id="SSS_7490s_mrna">
    <property type="protein sequence ID" value="KAF7488532.1"/>
    <property type="gene ID" value="SSS_7490"/>
</dbReference>
<evidence type="ECO:0000256" key="6">
    <source>
        <dbReference type="ARBA" id="ARBA00041455"/>
    </source>
</evidence>
<gene>
    <name evidence="12" type="ORF">QR98_0053240</name>
    <name evidence="11" type="ORF">SSS_7490</name>
</gene>
<keyword evidence="3 7" id="KW-0687">Ribonucleoprotein</keyword>
<evidence type="ECO:0000313" key="13">
    <source>
        <dbReference type="EnsemblMetazoa" id="KAF7488532.1"/>
    </source>
</evidence>
<evidence type="ECO:0000256" key="1">
    <source>
        <dbReference type="ARBA" id="ARBA00010537"/>
    </source>
</evidence>
<accession>A0A132A7D1</accession>
<proteinExistence type="inferred from homology"/>
<dbReference type="InterPro" id="IPR036796">
    <property type="entry name" value="Ribosomal_uL11_N_sf"/>
</dbReference>
<evidence type="ECO:0000313" key="14">
    <source>
        <dbReference type="Proteomes" id="UP000070412"/>
    </source>
</evidence>
<comment type="similarity">
    <text evidence="1 7">Belongs to the universal ribosomal protein uL11 family.</text>
</comment>
<dbReference type="AlphaFoldDB" id="A0A132A7D1"/>
<dbReference type="EMBL" id="JXLN01011121">
    <property type="protein sequence ID" value="KPM06844.1"/>
    <property type="molecule type" value="Genomic_DNA"/>
</dbReference>
<dbReference type="VEuPathDB" id="VectorBase:SSCA009510"/>
<dbReference type="OMA" id="CKQFNAK"/>
<dbReference type="GO" id="GO:0070180">
    <property type="term" value="F:large ribosomal subunit rRNA binding"/>
    <property type="evidence" value="ECO:0007669"/>
    <property type="project" value="TreeGrafter"/>
</dbReference>
<keyword evidence="8" id="KW-0175">Coiled coil</keyword>
<dbReference type="InterPro" id="IPR020783">
    <property type="entry name" value="Ribosomal_uL11_C"/>
</dbReference>
<dbReference type="InterPro" id="IPR020784">
    <property type="entry name" value="Ribosomal_uL11_N"/>
</dbReference>
<feature type="domain" description="Large ribosomal subunit protein uL11 C-terminal" evidence="9">
    <location>
        <begin position="84"/>
        <end position="153"/>
    </location>
</feature>
<evidence type="ECO:0000259" key="10">
    <source>
        <dbReference type="Pfam" id="PF03946"/>
    </source>
</evidence>
<sequence length="192" mass="21718">MSKLKSAKKGLEKVIHSTPLLVWICAGSAQPGPPLGPQLGQRGINIAQFCKDFNEKTQNIKPGVPLPCTIFVKADRSYDIQIRVPPISYFLRQATGFDRLASNPREEISGIISLKHVYEIAKVKSNDPLYDCVPLEKICKDVIDFANRAGVKVVERIDEEKYLNFIEQRREEVARQLKELEDIKQSKLLRTA</sequence>
<reference evidence="12 15" key="1">
    <citation type="journal article" date="2015" name="Parasit. Vectors">
        <title>Draft genome of the scabies mite.</title>
        <authorList>
            <person name="Rider S.D.Jr."/>
            <person name="Morgan M.S."/>
            <person name="Arlian L.G."/>
        </authorList>
    </citation>
    <scope>NUCLEOTIDE SEQUENCE [LARGE SCALE GENOMIC DNA]</scope>
    <source>
        <strain evidence="12">Arlian Lab</strain>
    </source>
</reference>
<dbReference type="SUPFAM" id="SSF46906">
    <property type="entry name" value="Ribosomal protein L11, C-terminal domain"/>
    <property type="match status" value="1"/>
</dbReference>
<keyword evidence="2 7" id="KW-0689">Ribosomal protein</keyword>
<reference evidence="11" key="3">
    <citation type="submission" date="2020-01" db="EMBL/GenBank/DDBJ databases">
        <authorList>
            <person name="Korhonen P.K.K."/>
            <person name="Guangxu M.G."/>
            <person name="Wang T.W."/>
            <person name="Stroehlein A.J.S."/>
            <person name="Young N.D."/>
            <person name="Ang C.-S.A."/>
            <person name="Fernando D.W.F."/>
            <person name="Lu H.L."/>
            <person name="Taylor S.T."/>
            <person name="Ehtesham M.E.M."/>
            <person name="Najaraj S.H.N."/>
            <person name="Harsha G.H.G."/>
            <person name="Madugundu A.M."/>
            <person name="Renuse S.R."/>
            <person name="Holt D.H."/>
            <person name="Pandey A.P."/>
            <person name="Papenfuss A.P."/>
            <person name="Gasser R.B.G."/>
            <person name="Fischer K.F."/>
        </authorList>
    </citation>
    <scope>NUCLEOTIDE SEQUENCE</scope>
    <source>
        <strain evidence="11">SSS_KF_BRIS2020</strain>
    </source>
</reference>
<dbReference type="Gene3D" id="3.30.1550.10">
    <property type="entry name" value="Ribosomal protein L11/L12, N-terminal domain"/>
    <property type="match status" value="1"/>
</dbReference>
<evidence type="ECO:0000313" key="15">
    <source>
        <dbReference type="Proteomes" id="UP000616769"/>
    </source>
</evidence>
<dbReference type="GO" id="GO:0005762">
    <property type="term" value="C:mitochondrial large ribosomal subunit"/>
    <property type="evidence" value="ECO:0007669"/>
    <property type="project" value="TreeGrafter"/>
</dbReference>
<feature type="domain" description="Large ribosomal subunit protein uL11 N-terminal" evidence="10">
    <location>
        <begin position="24"/>
        <end position="78"/>
    </location>
</feature>
<evidence type="ECO:0000256" key="4">
    <source>
        <dbReference type="ARBA" id="ARBA00038782"/>
    </source>
</evidence>
<dbReference type="GO" id="GO:0003735">
    <property type="term" value="F:structural constituent of ribosome"/>
    <property type="evidence" value="ECO:0007669"/>
    <property type="project" value="InterPro"/>
</dbReference>
<dbReference type="PANTHER" id="PTHR11661">
    <property type="entry name" value="60S RIBOSOMAL PROTEIN L12"/>
    <property type="match status" value="1"/>
</dbReference>